<dbReference type="GO" id="GO:0030295">
    <property type="term" value="F:protein kinase activator activity"/>
    <property type="evidence" value="ECO:0007669"/>
    <property type="project" value="TreeGrafter"/>
</dbReference>
<comment type="subcellular location">
    <subcellularLocation>
        <location evidence="2">Membrane</location>
    </subcellularLocation>
</comment>
<organism evidence="10 11">
    <name type="scientific">Kroppenstedtia eburnea</name>
    <dbReference type="NCBI Taxonomy" id="714067"/>
    <lineage>
        <taxon>Bacteria</taxon>
        <taxon>Bacillati</taxon>
        <taxon>Bacillota</taxon>
        <taxon>Bacilli</taxon>
        <taxon>Bacillales</taxon>
        <taxon>Thermoactinomycetaceae</taxon>
        <taxon>Kroppenstedtia</taxon>
    </lineage>
</organism>
<evidence type="ECO:0000259" key="9">
    <source>
        <dbReference type="PROSITE" id="PS50109"/>
    </source>
</evidence>
<reference evidence="11" key="1">
    <citation type="submission" date="2017-01" db="EMBL/GenBank/DDBJ databases">
        <authorList>
            <person name="Varghese N."/>
            <person name="Submissions S."/>
        </authorList>
    </citation>
    <scope>NUCLEOTIDE SEQUENCE [LARGE SCALE GENOMIC DNA]</scope>
    <source>
        <strain evidence="11">DSM 45196</strain>
    </source>
</reference>
<evidence type="ECO:0000256" key="4">
    <source>
        <dbReference type="ARBA" id="ARBA00022679"/>
    </source>
</evidence>
<evidence type="ECO:0000313" key="10">
    <source>
        <dbReference type="EMBL" id="SIT19645.1"/>
    </source>
</evidence>
<keyword evidence="7" id="KW-0067">ATP-binding</keyword>
<dbReference type="GO" id="GO:0004673">
    <property type="term" value="F:protein histidine kinase activity"/>
    <property type="evidence" value="ECO:0007669"/>
    <property type="project" value="UniProtKB-EC"/>
</dbReference>
<dbReference type="SUPFAM" id="SSF55874">
    <property type="entry name" value="ATPase domain of HSP90 chaperone/DNA topoisomerase II/histidine kinase"/>
    <property type="match status" value="1"/>
</dbReference>
<name>A0A1N7Q9Y2_9BACL</name>
<evidence type="ECO:0000256" key="6">
    <source>
        <dbReference type="ARBA" id="ARBA00022777"/>
    </source>
</evidence>
<evidence type="ECO:0000256" key="1">
    <source>
        <dbReference type="ARBA" id="ARBA00000085"/>
    </source>
</evidence>
<accession>A0A1N7Q9Y2</accession>
<evidence type="ECO:0000256" key="8">
    <source>
        <dbReference type="ARBA" id="ARBA00023012"/>
    </source>
</evidence>
<dbReference type="PANTHER" id="PTHR42878:SF7">
    <property type="entry name" value="SENSOR HISTIDINE KINASE GLRK"/>
    <property type="match status" value="1"/>
</dbReference>
<dbReference type="AlphaFoldDB" id="A0A1N7Q9Y2"/>
<dbReference type="GO" id="GO:0007234">
    <property type="term" value="P:osmosensory signaling via phosphorelay pathway"/>
    <property type="evidence" value="ECO:0007669"/>
    <property type="project" value="TreeGrafter"/>
</dbReference>
<dbReference type="Proteomes" id="UP000186795">
    <property type="component" value="Unassembled WGS sequence"/>
</dbReference>
<dbReference type="InterPro" id="IPR036890">
    <property type="entry name" value="HATPase_C_sf"/>
</dbReference>
<dbReference type="PRINTS" id="PR00344">
    <property type="entry name" value="BCTRLSENSOR"/>
</dbReference>
<dbReference type="GO" id="GO:0000156">
    <property type="term" value="F:phosphorelay response regulator activity"/>
    <property type="evidence" value="ECO:0007669"/>
    <property type="project" value="TreeGrafter"/>
</dbReference>
<keyword evidence="11" id="KW-1185">Reference proteome</keyword>
<evidence type="ECO:0000256" key="7">
    <source>
        <dbReference type="ARBA" id="ARBA00022840"/>
    </source>
</evidence>
<dbReference type="EC" id="2.7.13.3" evidence="3"/>
<dbReference type="PANTHER" id="PTHR42878">
    <property type="entry name" value="TWO-COMPONENT HISTIDINE KINASE"/>
    <property type="match status" value="1"/>
</dbReference>
<dbReference type="PROSITE" id="PS50109">
    <property type="entry name" value="HIS_KIN"/>
    <property type="match status" value="1"/>
</dbReference>
<dbReference type="InterPro" id="IPR003594">
    <property type="entry name" value="HATPase_dom"/>
</dbReference>
<dbReference type="GO" id="GO:0005524">
    <property type="term" value="F:ATP binding"/>
    <property type="evidence" value="ECO:0007669"/>
    <property type="project" value="UniProtKB-KW"/>
</dbReference>
<proteinExistence type="predicted"/>
<keyword evidence="5" id="KW-0547">Nucleotide-binding</keyword>
<dbReference type="InterPro" id="IPR050351">
    <property type="entry name" value="BphY/WalK/GraS-like"/>
</dbReference>
<evidence type="ECO:0000256" key="3">
    <source>
        <dbReference type="ARBA" id="ARBA00012438"/>
    </source>
</evidence>
<evidence type="ECO:0000256" key="5">
    <source>
        <dbReference type="ARBA" id="ARBA00022741"/>
    </source>
</evidence>
<dbReference type="InterPro" id="IPR005467">
    <property type="entry name" value="His_kinase_dom"/>
</dbReference>
<gene>
    <name evidence="10" type="ORF">SAMN05421790_12220</name>
</gene>
<evidence type="ECO:0000256" key="2">
    <source>
        <dbReference type="ARBA" id="ARBA00004370"/>
    </source>
</evidence>
<keyword evidence="8" id="KW-0902">Two-component regulatory system</keyword>
<protein>
    <recommendedName>
        <fullName evidence="3">histidine kinase</fullName>
        <ecNumber evidence="3">2.7.13.3</ecNumber>
    </recommendedName>
</protein>
<dbReference type="Pfam" id="PF02518">
    <property type="entry name" value="HATPase_c"/>
    <property type="match status" value="1"/>
</dbReference>
<evidence type="ECO:0000313" key="11">
    <source>
        <dbReference type="Proteomes" id="UP000186795"/>
    </source>
</evidence>
<dbReference type="InterPro" id="IPR004358">
    <property type="entry name" value="Sig_transdc_His_kin-like_C"/>
</dbReference>
<dbReference type="CDD" id="cd00075">
    <property type="entry name" value="HATPase"/>
    <property type="match status" value="1"/>
</dbReference>
<keyword evidence="6 10" id="KW-0418">Kinase</keyword>
<dbReference type="EMBL" id="FTOD01000022">
    <property type="protein sequence ID" value="SIT19645.1"/>
    <property type="molecule type" value="Genomic_DNA"/>
</dbReference>
<comment type="catalytic activity">
    <reaction evidence="1">
        <text>ATP + protein L-histidine = ADP + protein N-phospho-L-histidine.</text>
        <dbReference type="EC" id="2.7.13.3"/>
    </reaction>
</comment>
<feature type="domain" description="Histidine kinase" evidence="9">
    <location>
        <begin position="26"/>
        <end position="229"/>
    </location>
</feature>
<keyword evidence="4" id="KW-0808">Transferase</keyword>
<dbReference type="Gene3D" id="3.30.565.10">
    <property type="entry name" value="Histidine kinase-like ATPase, C-terminal domain"/>
    <property type="match status" value="1"/>
</dbReference>
<sequence>MRSKLGPFLRVTGRLPKNPTPSGVWSVNGYLQVMRDKPDADREELLHYGGIALSKARGLQRLIDDLFEYAKLTHPNPRMLRERISLTRLLEQLVEETSVSAEAKGIPLKTALSDDPLMLTGDPSLLVRLFGNLLDNALYHGTGGPIRVHAIREGEWAEITVANPVEDLDPALLERLFDTFVMGDASRSKGGSGLGLAIAHSAAELHGGEIRAGLVERELQFSIRLPLAGQGG</sequence>
<dbReference type="SMART" id="SM00387">
    <property type="entry name" value="HATPase_c"/>
    <property type="match status" value="1"/>
</dbReference>